<dbReference type="Gene3D" id="3.40.50.150">
    <property type="entry name" value="Vaccinia Virus protein VP39"/>
    <property type="match status" value="1"/>
</dbReference>
<dbReference type="CDD" id="cd02440">
    <property type="entry name" value="AdoMet_MTases"/>
    <property type="match status" value="1"/>
</dbReference>
<evidence type="ECO:0000313" key="2">
    <source>
        <dbReference type="EMBL" id="MCG7276658.1"/>
    </source>
</evidence>
<dbReference type="SUPFAM" id="SSF53335">
    <property type="entry name" value="S-adenosyl-L-methionine-dependent methyltransferases"/>
    <property type="match status" value="1"/>
</dbReference>
<sequence length="253" mass="28199">MKRTRAMATLRRSWRLLRSFRFEQTAPAVFYGGLAEDTAALIDALCHDHSLSLRGARVLDVGGGPGYFAEAFAQRGASYVGLEPDVGEMSAAGIEVAQAVRGDGTRLPFADDTFDITYSSNVAEHIPHPWDMGEEMLRVTKPDGLVILSYTVWLGPFGGHETGLWEHYVSGEFARDRYTRRHGHPPKNVFGTSLFALSAREGLDWARRVSARGAKLVAAFPRYHPWWAWWVAKVPVLREFLTSNLVLVLQAEP</sequence>
<accession>A0ABS9PVB0</accession>
<evidence type="ECO:0000313" key="3">
    <source>
        <dbReference type="Proteomes" id="UP001521911"/>
    </source>
</evidence>
<organism evidence="2 3">
    <name type="scientific">Corynebacterium singulare</name>
    <dbReference type="NCBI Taxonomy" id="161899"/>
    <lineage>
        <taxon>Bacteria</taxon>
        <taxon>Bacillati</taxon>
        <taxon>Actinomycetota</taxon>
        <taxon>Actinomycetes</taxon>
        <taxon>Mycobacteriales</taxon>
        <taxon>Corynebacteriaceae</taxon>
        <taxon>Corynebacterium</taxon>
    </lineage>
</organism>
<name>A0ABS9PVB0_9CORY</name>
<keyword evidence="2" id="KW-0808">Transferase</keyword>
<keyword evidence="3" id="KW-1185">Reference proteome</keyword>
<feature type="domain" description="Methyltransferase type 11" evidence="1">
    <location>
        <begin position="59"/>
        <end position="148"/>
    </location>
</feature>
<evidence type="ECO:0000259" key="1">
    <source>
        <dbReference type="Pfam" id="PF08241"/>
    </source>
</evidence>
<dbReference type="InterPro" id="IPR029063">
    <property type="entry name" value="SAM-dependent_MTases_sf"/>
</dbReference>
<dbReference type="PANTHER" id="PTHR43591">
    <property type="entry name" value="METHYLTRANSFERASE"/>
    <property type="match status" value="1"/>
</dbReference>
<gene>
    <name evidence="2" type="ORF">MHK08_09270</name>
</gene>
<protein>
    <submittedName>
        <fullName evidence="2">Class I SAM-dependent methyltransferase</fullName>
    </submittedName>
</protein>
<keyword evidence="2" id="KW-0489">Methyltransferase</keyword>
<comment type="caution">
    <text evidence="2">The sequence shown here is derived from an EMBL/GenBank/DDBJ whole genome shotgun (WGS) entry which is preliminary data.</text>
</comment>
<dbReference type="GO" id="GO:0032259">
    <property type="term" value="P:methylation"/>
    <property type="evidence" value="ECO:0007669"/>
    <property type="project" value="UniProtKB-KW"/>
</dbReference>
<reference evidence="2 3" key="1">
    <citation type="submission" date="2022-02" db="EMBL/GenBank/DDBJ databases">
        <title>Uncovering new skin microbiome diversity through culturing and metagenomics.</title>
        <authorList>
            <person name="Conlan S."/>
            <person name="Deming C."/>
            <person name="Nisc Comparative Sequencing Program N."/>
            <person name="Segre J.A."/>
        </authorList>
    </citation>
    <scope>NUCLEOTIDE SEQUENCE [LARGE SCALE GENOMIC DNA]</scope>
    <source>
        <strain evidence="2 3">ACRQV</strain>
    </source>
</reference>
<dbReference type="Pfam" id="PF08241">
    <property type="entry name" value="Methyltransf_11"/>
    <property type="match status" value="1"/>
</dbReference>
<dbReference type="GO" id="GO:0008168">
    <property type="term" value="F:methyltransferase activity"/>
    <property type="evidence" value="ECO:0007669"/>
    <property type="project" value="UniProtKB-KW"/>
</dbReference>
<proteinExistence type="predicted"/>
<dbReference type="Proteomes" id="UP001521911">
    <property type="component" value="Unassembled WGS sequence"/>
</dbReference>
<dbReference type="RefSeq" id="WP_239180814.1">
    <property type="nucleotide sequence ID" value="NZ_JAKRDF010000011.1"/>
</dbReference>
<dbReference type="EMBL" id="JAKRDF010000011">
    <property type="protein sequence ID" value="MCG7276658.1"/>
    <property type="molecule type" value="Genomic_DNA"/>
</dbReference>
<dbReference type="InterPro" id="IPR013216">
    <property type="entry name" value="Methyltransf_11"/>
</dbReference>